<evidence type="ECO:0000313" key="3">
    <source>
        <dbReference type="Proteomes" id="UP000010411"/>
    </source>
</evidence>
<reference evidence="2 3" key="1">
    <citation type="submission" date="2012-11" db="EMBL/GenBank/DDBJ databases">
        <authorList>
            <person name="Huguet-Tapia J.C."/>
            <person name="Durkin A.S."/>
            <person name="Pettis G.S."/>
            <person name="Badger J.H."/>
        </authorList>
    </citation>
    <scope>NUCLEOTIDE SEQUENCE [LARGE SCALE GENOMIC DNA]</scope>
    <source>
        <strain evidence="2 3">91-03</strain>
    </source>
</reference>
<feature type="region of interest" description="Disordered" evidence="1">
    <location>
        <begin position="1"/>
        <end position="57"/>
    </location>
</feature>
<organism evidence="2 3">
    <name type="scientific">Streptomyces ipomoeae 91-03</name>
    <dbReference type="NCBI Taxonomy" id="698759"/>
    <lineage>
        <taxon>Bacteria</taxon>
        <taxon>Bacillati</taxon>
        <taxon>Actinomycetota</taxon>
        <taxon>Actinomycetes</taxon>
        <taxon>Kitasatosporales</taxon>
        <taxon>Streptomycetaceae</taxon>
        <taxon>Streptomyces</taxon>
    </lineage>
</organism>
<name>L1KY15_9ACTN</name>
<proteinExistence type="predicted"/>
<comment type="caution">
    <text evidence="2">The sequence shown here is derived from an EMBL/GenBank/DDBJ whole genome shotgun (WGS) entry which is preliminary data.</text>
</comment>
<dbReference type="PATRIC" id="fig|698759.3.peg.3924"/>
<gene>
    <name evidence="2" type="ORF">STRIP9103_00786</name>
</gene>
<accession>L1KY15</accession>
<evidence type="ECO:0000256" key="1">
    <source>
        <dbReference type="SAM" id="MobiDB-lite"/>
    </source>
</evidence>
<dbReference type="Proteomes" id="UP000010411">
    <property type="component" value="Unassembled WGS sequence"/>
</dbReference>
<dbReference type="EMBL" id="AEJC01000292">
    <property type="protein sequence ID" value="EKX65439.1"/>
    <property type="molecule type" value="Genomic_DNA"/>
</dbReference>
<evidence type="ECO:0000313" key="2">
    <source>
        <dbReference type="EMBL" id="EKX65439.1"/>
    </source>
</evidence>
<feature type="compositionally biased region" description="Basic and acidic residues" evidence="1">
    <location>
        <begin position="35"/>
        <end position="46"/>
    </location>
</feature>
<feature type="compositionally biased region" description="Low complexity" evidence="1">
    <location>
        <begin position="16"/>
        <end position="30"/>
    </location>
</feature>
<protein>
    <submittedName>
        <fullName evidence="2">Uncharacterized protein</fullName>
    </submittedName>
</protein>
<dbReference type="AlphaFoldDB" id="L1KY15"/>
<keyword evidence="3" id="KW-1185">Reference proteome</keyword>
<sequence>MSPDGERPPARNHPTGPLLDLGGPVVVPGGASAVDPEHPGESDRRLVNVYEPFTPDH</sequence>